<feature type="transmembrane region" description="Helical" evidence="4">
    <location>
        <begin position="523"/>
        <end position="545"/>
    </location>
</feature>
<dbReference type="Proteomes" id="UP000095673">
    <property type="component" value="Unassembled WGS sequence"/>
</dbReference>
<sequence length="1188" mass="126958">MAGLSVIFKAIDEISDKLDAMSSAGNKTLDAFDKLSDTADKAFANTTEETQKATEAMEKAAQATDYWTDAVGNYDKGCLEAVYSTEELVNMGFKTEDALKAEADAAEEAQNKTEQLGEEMDKTSKKSEDFGDKSKNAVVGLDDILATVGIVAVLNKIADAFSDASDKATEFETNVAMVSTVADTTVLSADQLSTQISGLSKDTAKNVNELADATYNAISAGVATEGAVETVGEASKLATAGFTSSASALSVLTTALNAYQLEASEVTNISDSLITSQNLGVMTIDQLSSSMGKAISTASAYSIDLYNLESGYISLTKAGVSVEESTTYISSMFNELGDSSSEVAGVIMEETGQSFGQLMKSGYSLADVLEILYNSVDQDSEALMNLWGSAEAGKAANAVINQGLDTFNNNLDKLRNSAGTTERAYSAMTNTTQYATERMQNSFNNLAIAIGDDINPTVAQFKNGIADITDGFTELITKHPAISALLTGAAVGIGGVTLALTAYTAVTKVATVVTAAMGTTMSVALGPLALVAAAIGGVTAAVIYLNNTEDEMAKAQENLTLSSKETQKELDKLQDQYAELEEAGQADTVAAYELKNQIDELSASFEENKETIADLVAQTEELRTALDEIDSKYEETMSGIDDSESSSKSLIAQLVAMQENTNLSGGQLEIMQGIVDRLNNSYEGLNLTLDSTNGKLNMSVEDLWQAVTDSANQEKAQANMDKLMDYIGQYQNAQSTFDEANKSMNAAYEEYQKALDEDWSEEHPFLAWSGLADGAEMNWSGSVKDAYNEYSVLKDATADAEEEFNRVTDAIRECYEEMGYSEEEIDSMMSELALASASATEASEIYEQQREVLESTSDGYNEASSVIQGYSAQLEELCTAYDDAYDSALQSVQGQYDLWTEVEDVTAMTSQSIKDALQSQIDYWNSYNENMNSLTARADEIEGLSDMLKDLSDGSEESAAMLAGMESMNDADLSAVVKQYNDLQTAQGDTATSMAELETDFSNSLTKIQTDMETAVDNLNLSDEAKANAKSTMDAYVKEIQDGVSKAQSAINSLSFANTTLKGGGYHAYAEGTVDAEPGLALVGEEGPELVNFGGGEVVYTADETANILAKDTSSDSFYVEPEQAANDTAGGDRTVTFRVEGAGEMKVTGNGVTKEDVVSLLMSNMKDALMGIIQQEIEEEGDLSYEF</sequence>
<dbReference type="RefSeq" id="WP_055237754.1">
    <property type="nucleotide sequence ID" value="NZ_CYXM01000004.1"/>
</dbReference>
<keyword evidence="4" id="KW-1133">Transmembrane helix</keyword>
<reference evidence="6 7" key="1">
    <citation type="submission" date="2015-09" db="EMBL/GenBank/DDBJ databases">
        <authorList>
            <consortium name="Pathogen Informatics"/>
        </authorList>
    </citation>
    <scope>NUCLEOTIDE SEQUENCE [LARGE SCALE GENOMIC DNA]</scope>
    <source>
        <strain evidence="6 7">2789STDY5834968</strain>
    </source>
</reference>
<name>A0A173SJ41_9FIRM</name>
<dbReference type="Pfam" id="PF10145">
    <property type="entry name" value="PhageMin_Tail"/>
    <property type="match status" value="1"/>
</dbReference>
<dbReference type="EMBL" id="CYXM01000004">
    <property type="protein sequence ID" value="CUM90442.1"/>
    <property type="molecule type" value="Genomic_DNA"/>
</dbReference>
<feature type="domain" description="Phage tail tape measure protein" evidence="5">
    <location>
        <begin position="194"/>
        <end position="379"/>
    </location>
</feature>
<dbReference type="NCBIfam" id="TIGR01760">
    <property type="entry name" value="tape_meas_TP901"/>
    <property type="match status" value="1"/>
</dbReference>
<feature type="coiled-coil region" evidence="2">
    <location>
        <begin position="730"/>
        <end position="757"/>
    </location>
</feature>
<evidence type="ECO:0000256" key="1">
    <source>
        <dbReference type="ARBA" id="ARBA00022612"/>
    </source>
</evidence>
<dbReference type="OrthoDB" id="28713at2"/>
<dbReference type="InterPro" id="IPR010090">
    <property type="entry name" value="Phage_tape_meas"/>
</dbReference>
<evidence type="ECO:0000259" key="5">
    <source>
        <dbReference type="Pfam" id="PF10145"/>
    </source>
</evidence>
<keyword evidence="4" id="KW-0812">Transmembrane</keyword>
<evidence type="ECO:0000313" key="7">
    <source>
        <dbReference type="Proteomes" id="UP000095673"/>
    </source>
</evidence>
<keyword evidence="1" id="KW-1188">Viral release from host cell</keyword>
<dbReference type="PANTHER" id="PTHR37813:SF1">
    <property type="entry name" value="FELS-2 PROPHAGE PROTEIN"/>
    <property type="match status" value="1"/>
</dbReference>
<feature type="transmembrane region" description="Helical" evidence="4">
    <location>
        <begin position="481"/>
        <end position="503"/>
    </location>
</feature>
<keyword evidence="2" id="KW-0175">Coiled coil</keyword>
<protein>
    <submittedName>
        <fullName evidence="6">Phage-related protein</fullName>
    </submittedName>
</protein>
<evidence type="ECO:0000256" key="4">
    <source>
        <dbReference type="SAM" id="Phobius"/>
    </source>
</evidence>
<dbReference type="Gene3D" id="1.10.287.950">
    <property type="entry name" value="Methyl-accepting chemotaxis protein"/>
    <property type="match status" value="1"/>
</dbReference>
<evidence type="ECO:0000256" key="3">
    <source>
        <dbReference type="SAM" id="MobiDB-lite"/>
    </source>
</evidence>
<feature type="coiled-coil region" evidence="2">
    <location>
        <begin position="545"/>
        <end position="583"/>
    </location>
</feature>
<evidence type="ECO:0000313" key="6">
    <source>
        <dbReference type="EMBL" id="CUM90442.1"/>
    </source>
</evidence>
<accession>A0A173SJ41</accession>
<evidence type="ECO:0000256" key="2">
    <source>
        <dbReference type="SAM" id="Coils"/>
    </source>
</evidence>
<feature type="compositionally biased region" description="Basic and acidic residues" evidence="3">
    <location>
        <begin position="119"/>
        <end position="129"/>
    </location>
</feature>
<dbReference type="Gene3D" id="1.20.1170.10">
    <property type="match status" value="1"/>
</dbReference>
<proteinExistence type="predicted"/>
<dbReference type="PANTHER" id="PTHR37813">
    <property type="entry name" value="FELS-2 PROPHAGE PROTEIN"/>
    <property type="match status" value="1"/>
</dbReference>
<organism evidence="6 7">
    <name type="scientific">Agathobacter rectalis</name>
    <dbReference type="NCBI Taxonomy" id="39491"/>
    <lineage>
        <taxon>Bacteria</taxon>
        <taxon>Bacillati</taxon>
        <taxon>Bacillota</taxon>
        <taxon>Clostridia</taxon>
        <taxon>Lachnospirales</taxon>
        <taxon>Lachnospiraceae</taxon>
        <taxon>Agathobacter</taxon>
    </lineage>
</organism>
<dbReference type="AlphaFoldDB" id="A0A173SJ41"/>
<gene>
    <name evidence="6" type="ORF">ERS852580_01079</name>
</gene>
<keyword evidence="4" id="KW-0472">Membrane</keyword>
<feature type="region of interest" description="Disordered" evidence="3">
    <location>
        <begin position="102"/>
        <end position="129"/>
    </location>
</feature>